<evidence type="ECO:0000256" key="1">
    <source>
        <dbReference type="ARBA" id="ARBA00001946"/>
    </source>
</evidence>
<dbReference type="EMBL" id="FNPI01000002">
    <property type="protein sequence ID" value="SDY56675.1"/>
    <property type="molecule type" value="Genomic_DNA"/>
</dbReference>
<dbReference type="EC" id="2.5.1.10" evidence="3"/>
<evidence type="ECO:0000256" key="2">
    <source>
        <dbReference type="ARBA" id="ARBA00006706"/>
    </source>
</evidence>
<keyword evidence="6" id="KW-0479">Metal-binding</keyword>
<dbReference type="GO" id="GO:0016114">
    <property type="term" value="P:terpenoid biosynthetic process"/>
    <property type="evidence" value="ECO:0007669"/>
    <property type="project" value="UniProtKB-ARBA"/>
</dbReference>
<dbReference type="NCBIfam" id="NF045485">
    <property type="entry name" value="FPPsyn"/>
    <property type="match status" value="1"/>
</dbReference>
<dbReference type="PANTHER" id="PTHR43281">
    <property type="entry name" value="FARNESYL DIPHOSPHATE SYNTHASE"/>
    <property type="match status" value="1"/>
</dbReference>
<evidence type="ECO:0000256" key="7">
    <source>
        <dbReference type="ARBA" id="ARBA00022842"/>
    </source>
</evidence>
<evidence type="ECO:0000256" key="8">
    <source>
        <dbReference type="ARBA" id="ARBA00023229"/>
    </source>
</evidence>
<keyword evidence="7" id="KW-0460">Magnesium</keyword>
<sequence length="294" mass="32113">MPQVLAAFLQEAREKIEQHLPEYIEGLNAPTVLKEAMTYSLKAGGKRLRPILVLATLKSYGKPLSLGYQAAAAIEMIHTYSLVHDDLPAMDDDDLRRGKPTNHKVYGEAMAILAGDGLLTYSFQLLASANMLSTDMKLELIRRISQAAGPAGMVGGQVKDMLGEGRELDAEQLQQIHHHKTGELLSVSVEAGAIIAAVPEKEKIALREFGKQLGIAFQIKDDILDVEGDVRELGKPVGSDEVNNKSTYPKLLGLAGAKEKLLSHIAEAKKCLYKTSMDHTLLIELTDYIGTRTK</sequence>
<keyword evidence="8" id="KW-0414">Isoprene biosynthesis</keyword>
<dbReference type="Proteomes" id="UP000198935">
    <property type="component" value="Unassembled WGS sequence"/>
</dbReference>
<dbReference type="InterPro" id="IPR008949">
    <property type="entry name" value="Isoprenoid_synthase_dom_sf"/>
</dbReference>
<name>A0A1H3KYE6_9BACI</name>
<dbReference type="SFLD" id="SFLDS00005">
    <property type="entry name" value="Isoprenoid_Synthase_Type_I"/>
    <property type="match status" value="1"/>
</dbReference>
<organism evidence="13 14">
    <name type="scientific">Evansella caseinilytica</name>
    <dbReference type="NCBI Taxonomy" id="1503961"/>
    <lineage>
        <taxon>Bacteria</taxon>
        <taxon>Bacillati</taxon>
        <taxon>Bacillota</taxon>
        <taxon>Bacilli</taxon>
        <taxon>Bacillales</taxon>
        <taxon>Bacillaceae</taxon>
        <taxon>Evansella</taxon>
    </lineage>
</organism>
<keyword evidence="5 12" id="KW-0808">Transferase</keyword>
<evidence type="ECO:0000313" key="14">
    <source>
        <dbReference type="Proteomes" id="UP000198935"/>
    </source>
</evidence>
<dbReference type="Pfam" id="PF00348">
    <property type="entry name" value="polyprenyl_synt"/>
    <property type="match status" value="1"/>
</dbReference>
<evidence type="ECO:0000313" key="13">
    <source>
        <dbReference type="EMBL" id="SDY56675.1"/>
    </source>
</evidence>
<evidence type="ECO:0000256" key="5">
    <source>
        <dbReference type="ARBA" id="ARBA00022679"/>
    </source>
</evidence>
<dbReference type="PROSITE" id="PS00444">
    <property type="entry name" value="POLYPRENYL_SYNTHASE_2"/>
    <property type="match status" value="1"/>
</dbReference>
<dbReference type="STRING" id="1503961.SAMN05421736_102286"/>
<dbReference type="CDD" id="cd00685">
    <property type="entry name" value="Trans_IPPS_HT"/>
    <property type="match status" value="1"/>
</dbReference>
<dbReference type="GO" id="GO:0005737">
    <property type="term" value="C:cytoplasm"/>
    <property type="evidence" value="ECO:0007669"/>
    <property type="project" value="UniProtKB-ARBA"/>
</dbReference>
<dbReference type="GO" id="GO:0004337">
    <property type="term" value="F:(2E,6E)-farnesyl diphosphate synthase activity"/>
    <property type="evidence" value="ECO:0007669"/>
    <property type="project" value="UniProtKB-EC"/>
</dbReference>
<dbReference type="SUPFAM" id="SSF48576">
    <property type="entry name" value="Terpenoid synthases"/>
    <property type="match status" value="1"/>
</dbReference>
<reference evidence="14" key="1">
    <citation type="submission" date="2016-10" db="EMBL/GenBank/DDBJ databases">
        <authorList>
            <person name="Varghese N."/>
            <person name="Submissions S."/>
        </authorList>
    </citation>
    <scope>NUCLEOTIDE SEQUENCE [LARGE SCALE GENOMIC DNA]</scope>
    <source>
        <strain evidence="14">SP</strain>
    </source>
</reference>
<proteinExistence type="inferred from homology"/>
<evidence type="ECO:0000256" key="12">
    <source>
        <dbReference type="RuleBase" id="RU004466"/>
    </source>
</evidence>
<dbReference type="AlphaFoldDB" id="A0A1H3KYE6"/>
<dbReference type="InterPro" id="IPR000092">
    <property type="entry name" value="Polyprenyl_synt"/>
</dbReference>
<evidence type="ECO:0000256" key="3">
    <source>
        <dbReference type="ARBA" id="ARBA00012439"/>
    </source>
</evidence>
<evidence type="ECO:0000256" key="4">
    <source>
        <dbReference type="ARBA" id="ARBA00015100"/>
    </source>
</evidence>
<comment type="cofactor">
    <cofactor evidence="1">
        <name>Mg(2+)</name>
        <dbReference type="ChEBI" id="CHEBI:18420"/>
    </cofactor>
</comment>
<dbReference type="InterPro" id="IPR033749">
    <property type="entry name" value="Polyprenyl_synt_CS"/>
</dbReference>
<accession>A0A1H3KYE6</accession>
<dbReference type="SFLD" id="SFLDG01017">
    <property type="entry name" value="Polyprenyl_Transferase_Like"/>
    <property type="match status" value="1"/>
</dbReference>
<evidence type="ECO:0000256" key="6">
    <source>
        <dbReference type="ARBA" id="ARBA00022723"/>
    </source>
</evidence>
<keyword evidence="14" id="KW-1185">Reference proteome</keyword>
<evidence type="ECO:0000256" key="9">
    <source>
        <dbReference type="ARBA" id="ARBA00032380"/>
    </source>
</evidence>
<dbReference type="GO" id="GO:0046872">
    <property type="term" value="F:metal ion binding"/>
    <property type="evidence" value="ECO:0007669"/>
    <property type="project" value="UniProtKB-KW"/>
</dbReference>
<comment type="similarity">
    <text evidence="2 12">Belongs to the FPP/GGPP synthase family.</text>
</comment>
<dbReference type="Gene3D" id="1.10.600.10">
    <property type="entry name" value="Farnesyl Diphosphate Synthase"/>
    <property type="match status" value="1"/>
</dbReference>
<dbReference type="PANTHER" id="PTHR43281:SF1">
    <property type="entry name" value="FARNESYL DIPHOSPHATE SYNTHASE"/>
    <property type="match status" value="1"/>
</dbReference>
<evidence type="ECO:0000256" key="11">
    <source>
        <dbReference type="ARBA" id="ARBA00049399"/>
    </source>
</evidence>
<gene>
    <name evidence="13" type="ORF">SAMN05421736_102286</name>
</gene>
<dbReference type="PROSITE" id="PS00723">
    <property type="entry name" value="POLYPRENYL_SYNTHASE_1"/>
    <property type="match status" value="1"/>
</dbReference>
<comment type="catalytic activity">
    <reaction evidence="11">
        <text>isopentenyl diphosphate + (2E)-geranyl diphosphate = (2E,6E)-farnesyl diphosphate + diphosphate</text>
        <dbReference type="Rhea" id="RHEA:19361"/>
        <dbReference type="ChEBI" id="CHEBI:33019"/>
        <dbReference type="ChEBI" id="CHEBI:58057"/>
        <dbReference type="ChEBI" id="CHEBI:128769"/>
        <dbReference type="ChEBI" id="CHEBI:175763"/>
        <dbReference type="EC" id="2.5.1.10"/>
    </reaction>
</comment>
<protein>
    <recommendedName>
        <fullName evidence="4">Farnesyl diphosphate synthase</fullName>
        <ecNumber evidence="3">2.5.1.10</ecNumber>
    </recommendedName>
    <alternativeName>
        <fullName evidence="10">(2E,6E)-farnesyl diphosphate synthase</fullName>
    </alternativeName>
    <alternativeName>
        <fullName evidence="9">Geranyltranstransferase</fullName>
    </alternativeName>
</protein>
<dbReference type="InterPro" id="IPR053378">
    <property type="entry name" value="Prenyl_diphosphate_synthase"/>
</dbReference>
<evidence type="ECO:0000256" key="10">
    <source>
        <dbReference type="ARBA" id="ARBA00032873"/>
    </source>
</evidence>
<dbReference type="FunFam" id="1.10.600.10:FF:000001">
    <property type="entry name" value="Geranylgeranyl diphosphate synthase"/>
    <property type="match status" value="1"/>
</dbReference>